<keyword evidence="2" id="KW-1185">Reference proteome</keyword>
<proteinExistence type="predicted"/>
<dbReference type="GO" id="GO:0000070">
    <property type="term" value="P:mitotic sister chromatid segregation"/>
    <property type="evidence" value="ECO:0007669"/>
    <property type="project" value="InterPro"/>
</dbReference>
<organism evidence="1 2">
    <name type="scientific">Owenia fusiformis</name>
    <name type="common">Polychaete worm</name>
    <dbReference type="NCBI Taxonomy" id="6347"/>
    <lineage>
        <taxon>Eukaryota</taxon>
        <taxon>Metazoa</taxon>
        <taxon>Spiralia</taxon>
        <taxon>Lophotrochozoa</taxon>
        <taxon>Annelida</taxon>
        <taxon>Polychaeta</taxon>
        <taxon>Sedentaria</taxon>
        <taxon>Canalipalpata</taxon>
        <taxon>Sabellida</taxon>
        <taxon>Oweniida</taxon>
        <taxon>Oweniidae</taxon>
        <taxon>Owenia</taxon>
    </lineage>
</organism>
<dbReference type="PANTHER" id="PTHR31749:SF3">
    <property type="entry name" value="KINETOCHORE-ASSOCIATED PROTEIN NSL1 HOMOLOG"/>
    <property type="match status" value="1"/>
</dbReference>
<accession>A0A8J1U2R8</accession>
<gene>
    <name evidence="1" type="ORF">OFUS_LOCUS26617</name>
</gene>
<dbReference type="EMBL" id="CAIIXF020000205">
    <property type="protein sequence ID" value="CAH1802982.1"/>
    <property type="molecule type" value="Genomic_DNA"/>
</dbReference>
<evidence type="ECO:0000313" key="1">
    <source>
        <dbReference type="EMBL" id="CAH1802982.1"/>
    </source>
</evidence>
<dbReference type="Pfam" id="PF08641">
    <property type="entry name" value="Mis14"/>
    <property type="match status" value="1"/>
</dbReference>
<name>A0A8J1U2R8_OWEFU</name>
<evidence type="ECO:0000313" key="2">
    <source>
        <dbReference type="Proteomes" id="UP000749559"/>
    </source>
</evidence>
<sequence length="264" mass="30080">MDEDEMSLVSCCSRRSVNALTTIVEEHIDEIIEQHVETTDEQKSRYRQRFREIFEAAYHENVTVDNTPWAESTSQDDITPVFDPEDVEKRKHVEEVMQIELDETLVNVTKKRKYMPRQCMSQLAKRCLAECNYYNDIQAEVTSSITTTSTVQTDDTSADRLKECASDLAKLKKDVPSTIDKISRLEDARIVSSRVQTSTDNVIFNPIPGETKMADSVTPLRNQIEQTIAPPPPKKLRPDQNSHVATQAIKTRRIIDGSGYVVDQ</sequence>
<dbReference type="GO" id="GO:0000444">
    <property type="term" value="C:MIS12/MIND type complex"/>
    <property type="evidence" value="ECO:0007669"/>
    <property type="project" value="TreeGrafter"/>
</dbReference>
<dbReference type="AlphaFoldDB" id="A0A8J1U2R8"/>
<dbReference type="Proteomes" id="UP000749559">
    <property type="component" value="Unassembled WGS sequence"/>
</dbReference>
<dbReference type="OrthoDB" id="5973266at2759"/>
<dbReference type="InterPro" id="IPR013950">
    <property type="entry name" value="Mis14/Nsl1"/>
</dbReference>
<protein>
    <submittedName>
        <fullName evidence="1">Uncharacterized protein</fullName>
    </submittedName>
</protein>
<dbReference type="PANTHER" id="PTHR31749">
    <property type="entry name" value="KINETOCHORE-ASSOCIATED PROTEIN NSL1 HOMOLOG"/>
    <property type="match status" value="1"/>
</dbReference>
<comment type="caution">
    <text evidence="1">The sequence shown here is derived from an EMBL/GenBank/DDBJ whole genome shotgun (WGS) entry which is preliminary data.</text>
</comment>
<reference evidence="1" key="1">
    <citation type="submission" date="2022-03" db="EMBL/GenBank/DDBJ databases">
        <authorList>
            <person name="Martin C."/>
        </authorList>
    </citation>
    <scope>NUCLEOTIDE SEQUENCE</scope>
</reference>